<dbReference type="NCBIfam" id="TIGR00229">
    <property type="entry name" value="sensory_box"/>
    <property type="match status" value="1"/>
</dbReference>
<dbReference type="GO" id="GO:0005524">
    <property type="term" value="F:ATP binding"/>
    <property type="evidence" value="ECO:0007669"/>
    <property type="project" value="UniProtKB-KW"/>
</dbReference>
<dbReference type="SMART" id="SM00065">
    <property type="entry name" value="GAF"/>
    <property type="match status" value="1"/>
</dbReference>
<dbReference type="PROSITE" id="PS50112">
    <property type="entry name" value="PAS"/>
    <property type="match status" value="1"/>
</dbReference>
<dbReference type="Pfam" id="PF00512">
    <property type="entry name" value="HisKA"/>
    <property type="match status" value="1"/>
</dbReference>
<keyword evidence="3" id="KW-0597">Phosphoprotein</keyword>
<dbReference type="GO" id="GO:0000155">
    <property type="term" value="F:phosphorelay sensor kinase activity"/>
    <property type="evidence" value="ECO:0007669"/>
    <property type="project" value="InterPro"/>
</dbReference>
<feature type="domain" description="PAS" evidence="10">
    <location>
        <begin position="225"/>
        <end position="271"/>
    </location>
</feature>
<evidence type="ECO:0000256" key="8">
    <source>
        <dbReference type="ARBA" id="ARBA00023012"/>
    </source>
</evidence>
<keyword evidence="7" id="KW-0067">ATP-binding</keyword>
<keyword evidence="4" id="KW-0808">Transferase</keyword>
<dbReference type="InterPro" id="IPR004358">
    <property type="entry name" value="Sig_transdc_His_kin-like_C"/>
</dbReference>
<name>A0A3N9P257_9BACL</name>
<dbReference type="Gene3D" id="3.30.450.20">
    <property type="entry name" value="PAS domain"/>
    <property type="match status" value="1"/>
</dbReference>
<dbReference type="SUPFAM" id="SSF55785">
    <property type="entry name" value="PYP-like sensor domain (PAS domain)"/>
    <property type="match status" value="1"/>
</dbReference>
<dbReference type="EC" id="2.7.13.3" evidence="2"/>
<keyword evidence="12" id="KW-1185">Reference proteome</keyword>
<dbReference type="SMART" id="SM00387">
    <property type="entry name" value="HATPase_c"/>
    <property type="match status" value="1"/>
</dbReference>
<gene>
    <name evidence="11" type="ORF">EH198_17170</name>
</gene>
<dbReference type="InterPro" id="IPR013767">
    <property type="entry name" value="PAS_fold"/>
</dbReference>
<dbReference type="InterPro" id="IPR003018">
    <property type="entry name" value="GAF"/>
</dbReference>
<dbReference type="Gene3D" id="3.30.450.40">
    <property type="match status" value="1"/>
</dbReference>
<dbReference type="InterPro" id="IPR035965">
    <property type="entry name" value="PAS-like_dom_sf"/>
</dbReference>
<evidence type="ECO:0000256" key="5">
    <source>
        <dbReference type="ARBA" id="ARBA00022741"/>
    </source>
</evidence>
<evidence type="ECO:0000313" key="11">
    <source>
        <dbReference type="EMBL" id="RQW09819.1"/>
    </source>
</evidence>
<dbReference type="InterPro" id="IPR036097">
    <property type="entry name" value="HisK_dim/P_sf"/>
</dbReference>
<comment type="caution">
    <text evidence="11">The sequence shown here is derived from an EMBL/GenBank/DDBJ whole genome shotgun (WGS) entry which is preliminary data.</text>
</comment>
<dbReference type="CDD" id="cd00082">
    <property type="entry name" value="HisKA"/>
    <property type="match status" value="1"/>
</dbReference>
<evidence type="ECO:0000259" key="10">
    <source>
        <dbReference type="PROSITE" id="PS50112"/>
    </source>
</evidence>
<dbReference type="PROSITE" id="PS50109">
    <property type="entry name" value="HIS_KIN"/>
    <property type="match status" value="1"/>
</dbReference>
<evidence type="ECO:0000259" key="9">
    <source>
        <dbReference type="PROSITE" id="PS50109"/>
    </source>
</evidence>
<dbReference type="Proteomes" id="UP000282529">
    <property type="component" value="Unassembled WGS sequence"/>
</dbReference>
<comment type="catalytic activity">
    <reaction evidence="1">
        <text>ATP + protein L-histidine = ADP + protein N-phospho-L-histidine.</text>
        <dbReference type="EC" id="2.7.13.3"/>
    </reaction>
</comment>
<feature type="domain" description="Histidine kinase" evidence="9">
    <location>
        <begin position="360"/>
        <end position="562"/>
    </location>
</feature>
<protein>
    <recommendedName>
        <fullName evidence="2">histidine kinase</fullName>
        <ecNumber evidence="2">2.7.13.3</ecNumber>
    </recommendedName>
</protein>
<keyword evidence="6" id="KW-0418">Kinase</keyword>
<organism evidence="11 12">
    <name type="scientific">Paenibacillus rhizophilus</name>
    <dbReference type="NCBI Taxonomy" id="1850366"/>
    <lineage>
        <taxon>Bacteria</taxon>
        <taxon>Bacillati</taxon>
        <taxon>Bacillota</taxon>
        <taxon>Bacilli</taxon>
        <taxon>Bacillales</taxon>
        <taxon>Paenibacillaceae</taxon>
        <taxon>Paenibacillus</taxon>
    </lineage>
</organism>
<reference evidence="11 12" key="1">
    <citation type="submission" date="2018-11" db="EMBL/GenBank/DDBJ databases">
        <title>Genome sequence of strain 7197.</title>
        <authorList>
            <person name="Gao J."/>
            <person name="Sun J."/>
        </authorList>
    </citation>
    <scope>NUCLEOTIDE SEQUENCE [LARGE SCALE GENOMIC DNA]</scope>
    <source>
        <strain evidence="11 12">7197</strain>
    </source>
</reference>
<dbReference type="Pfam" id="PF00989">
    <property type="entry name" value="PAS"/>
    <property type="match status" value="1"/>
</dbReference>
<dbReference type="InterPro" id="IPR036890">
    <property type="entry name" value="HATPase_C_sf"/>
</dbReference>
<keyword evidence="5" id="KW-0547">Nucleotide-binding</keyword>
<dbReference type="Gene3D" id="1.10.287.130">
    <property type="match status" value="1"/>
</dbReference>
<evidence type="ECO:0000256" key="2">
    <source>
        <dbReference type="ARBA" id="ARBA00012438"/>
    </source>
</evidence>
<dbReference type="SUPFAM" id="SSF55781">
    <property type="entry name" value="GAF domain-like"/>
    <property type="match status" value="1"/>
</dbReference>
<dbReference type="Gene3D" id="3.30.565.10">
    <property type="entry name" value="Histidine kinase-like ATPase, C-terminal domain"/>
    <property type="match status" value="1"/>
</dbReference>
<dbReference type="InterPro" id="IPR003661">
    <property type="entry name" value="HisK_dim/P_dom"/>
</dbReference>
<evidence type="ECO:0000256" key="6">
    <source>
        <dbReference type="ARBA" id="ARBA00022777"/>
    </source>
</evidence>
<dbReference type="OrthoDB" id="9759607at2"/>
<accession>A0A3N9P257</accession>
<dbReference type="SUPFAM" id="SSF47384">
    <property type="entry name" value="Homodimeric domain of signal transducing histidine kinase"/>
    <property type="match status" value="1"/>
</dbReference>
<keyword evidence="8" id="KW-0902">Two-component regulatory system</keyword>
<dbReference type="SUPFAM" id="SSF55874">
    <property type="entry name" value="ATPase domain of HSP90 chaperone/DNA topoisomerase II/histidine kinase"/>
    <property type="match status" value="1"/>
</dbReference>
<dbReference type="PRINTS" id="PR00344">
    <property type="entry name" value="BCTRLSENSOR"/>
</dbReference>
<dbReference type="PANTHER" id="PTHR43065:SF46">
    <property type="entry name" value="C4-DICARBOXYLATE TRANSPORT SENSOR PROTEIN DCTB"/>
    <property type="match status" value="1"/>
</dbReference>
<proteinExistence type="predicted"/>
<dbReference type="GO" id="GO:0006355">
    <property type="term" value="P:regulation of DNA-templated transcription"/>
    <property type="evidence" value="ECO:0007669"/>
    <property type="project" value="InterPro"/>
</dbReference>
<dbReference type="InterPro" id="IPR000014">
    <property type="entry name" value="PAS"/>
</dbReference>
<dbReference type="CDD" id="cd00130">
    <property type="entry name" value="PAS"/>
    <property type="match status" value="1"/>
</dbReference>
<dbReference type="InterPro" id="IPR005467">
    <property type="entry name" value="His_kinase_dom"/>
</dbReference>
<evidence type="ECO:0000256" key="4">
    <source>
        <dbReference type="ARBA" id="ARBA00022679"/>
    </source>
</evidence>
<evidence type="ECO:0000313" key="12">
    <source>
        <dbReference type="Proteomes" id="UP000282529"/>
    </source>
</evidence>
<evidence type="ECO:0000256" key="7">
    <source>
        <dbReference type="ARBA" id="ARBA00022840"/>
    </source>
</evidence>
<dbReference type="PANTHER" id="PTHR43065">
    <property type="entry name" value="SENSOR HISTIDINE KINASE"/>
    <property type="match status" value="1"/>
</dbReference>
<dbReference type="SMART" id="SM00388">
    <property type="entry name" value="HisKA"/>
    <property type="match status" value="1"/>
</dbReference>
<dbReference type="AlphaFoldDB" id="A0A3N9P257"/>
<dbReference type="CDD" id="cd00075">
    <property type="entry name" value="HATPase"/>
    <property type="match status" value="1"/>
</dbReference>
<dbReference type="SMART" id="SM00091">
    <property type="entry name" value="PAS"/>
    <property type="match status" value="1"/>
</dbReference>
<sequence>MEKKICRRRRFDHVICAMQCCRSGRRQGKIGLGGELKMNTDENSFKLLVLSEAGQELILNEDPKKLLDNVFSKLSAHLDLDVYLNYIFDEETQRLHLMNYHGISLQEYCAVEWLGFDDAICGEAARRRSRIIVEDVESSCDPRVGLIKGFGLQSYVSHPLISYGKFVGTLSFGSRKRSSFSSLELDIMQTICSQVSIVLDRILLISALKRKNRELAQKNKELRHSEKQLAAIFSVIPSPVLVVSLETQQIIECNDALLSMLEISREELFNQYWPERHNADSLLKPILEASLQALYKSNIEVSFPNASGQPKICLCHAVYVDINQTPGMLAVFSDLTEHKEYEKELIRLDQLHLIGEMAAGIGHEVRNPLTTVRGFLQLMSKTEDGKQRYLEVMIEELDRANSIISEFLGLAKNQRIDMEYDVLNVLIEKILPLIQADATVSGKTVTTELGPIPPMLMDERLIRQLILNMVRNGLEAMPSEGHLIIRTYMEEDSIVLSVEDNGKGIPSDQIEHIWKPFYTTKESGSGLGLAVCFNVADKHGAKIDVVTGPAGTTFSVKFKRLPA</sequence>
<dbReference type="Pfam" id="PF13185">
    <property type="entry name" value="GAF_2"/>
    <property type="match status" value="1"/>
</dbReference>
<dbReference type="EMBL" id="RQPI01000011">
    <property type="protein sequence ID" value="RQW09819.1"/>
    <property type="molecule type" value="Genomic_DNA"/>
</dbReference>
<dbReference type="Pfam" id="PF02518">
    <property type="entry name" value="HATPase_c"/>
    <property type="match status" value="1"/>
</dbReference>
<evidence type="ECO:0000256" key="1">
    <source>
        <dbReference type="ARBA" id="ARBA00000085"/>
    </source>
</evidence>
<evidence type="ECO:0000256" key="3">
    <source>
        <dbReference type="ARBA" id="ARBA00022553"/>
    </source>
</evidence>
<dbReference type="InterPro" id="IPR029016">
    <property type="entry name" value="GAF-like_dom_sf"/>
</dbReference>
<dbReference type="InterPro" id="IPR003594">
    <property type="entry name" value="HATPase_dom"/>
</dbReference>